<evidence type="ECO:0000313" key="3">
    <source>
        <dbReference type="Proteomes" id="UP001379533"/>
    </source>
</evidence>
<gene>
    <name evidence="2" type="ORF">LZC95_44350</name>
</gene>
<accession>A0ABZ2K9G5</accession>
<dbReference type="Proteomes" id="UP001379533">
    <property type="component" value="Chromosome"/>
</dbReference>
<proteinExistence type="inferred from homology"/>
<reference evidence="2 3" key="1">
    <citation type="submission" date="2021-12" db="EMBL/GenBank/DDBJ databases">
        <title>Discovery of the Pendulisporaceae a myxobacterial family with distinct sporulation behavior and unique specialized metabolism.</title>
        <authorList>
            <person name="Garcia R."/>
            <person name="Popoff A."/>
            <person name="Bader C.D."/>
            <person name="Loehr J."/>
            <person name="Walesch S."/>
            <person name="Walt C."/>
            <person name="Boldt J."/>
            <person name="Bunk B."/>
            <person name="Haeckl F.J.F.P.J."/>
            <person name="Gunesch A.P."/>
            <person name="Birkelbach J."/>
            <person name="Nuebel U."/>
            <person name="Pietschmann T."/>
            <person name="Bach T."/>
            <person name="Mueller R."/>
        </authorList>
    </citation>
    <scope>NUCLEOTIDE SEQUENCE [LARGE SCALE GENOMIC DNA]</scope>
    <source>
        <strain evidence="2 3">MSr12523</strain>
    </source>
</reference>
<name>A0ABZ2K9G5_9BACT</name>
<dbReference type="InterPro" id="IPR036065">
    <property type="entry name" value="BolA-like_sf"/>
</dbReference>
<evidence type="ECO:0000313" key="2">
    <source>
        <dbReference type="EMBL" id="WXA93474.1"/>
    </source>
</evidence>
<sequence length="85" mass="8589">MSDHPTNFKGDIIAAITSAIESKIAGSKAEVTGGGGHYTIAVTSAAFAGLGRVDAQRLVYSAIAHLMAGDGAPVHAVDTLRTIVP</sequence>
<dbReference type="EMBL" id="CP089982">
    <property type="protein sequence ID" value="WXA93474.1"/>
    <property type="molecule type" value="Genomic_DNA"/>
</dbReference>
<comment type="similarity">
    <text evidence="1">Belongs to the BolA/IbaG family.</text>
</comment>
<dbReference type="RefSeq" id="WP_394844073.1">
    <property type="nucleotide sequence ID" value="NZ_CP089982.1"/>
</dbReference>
<dbReference type="SUPFAM" id="SSF82657">
    <property type="entry name" value="BolA-like"/>
    <property type="match status" value="1"/>
</dbReference>
<dbReference type="Pfam" id="PF01722">
    <property type="entry name" value="BolA"/>
    <property type="match status" value="1"/>
</dbReference>
<dbReference type="Gene3D" id="3.30.300.90">
    <property type="entry name" value="BolA-like"/>
    <property type="match status" value="1"/>
</dbReference>
<keyword evidence="3" id="KW-1185">Reference proteome</keyword>
<evidence type="ECO:0000256" key="1">
    <source>
        <dbReference type="RuleBase" id="RU003860"/>
    </source>
</evidence>
<protein>
    <submittedName>
        <fullName evidence="2">BolA/IbaG family iron-sulfur metabolism protein</fullName>
    </submittedName>
</protein>
<dbReference type="InterPro" id="IPR002634">
    <property type="entry name" value="BolA"/>
</dbReference>
<organism evidence="2 3">
    <name type="scientific">Pendulispora brunnea</name>
    <dbReference type="NCBI Taxonomy" id="2905690"/>
    <lineage>
        <taxon>Bacteria</taxon>
        <taxon>Pseudomonadati</taxon>
        <taxon>Myxococcota</taxon>
        <taxon>Myxococcia</taxon>
        <taxon>Myxococcales</taxon>
        <taxon>Sorangiineae</taxon>
        <taxon>Pendulisporaceae</taxon>
        <taxon>Pendulispora</taxon>
    </lineage>
</organism>